<evidence type="ECO:0000256" key="1">
    <source>
        <dbReference type="ARBA" id="ARBA00004141"/>
    </source>
</evidence>
<sequence length="285" mass="31224">MIYLALSILFSSLIYVVFSLVGKRNTPLFPVLIVNYLVAGFVALSRGLQSSNNPSFEWWPVALFLGGLFISIFMVMAKTTQKFGLATASVASKMSLVIPVLVAILIFNDSVYPMKVIGITLGIISVLLLTYRKKNRIEKNKGADWKLPIILFLGSGVIDTALKYTEEKYFSGNPSDFFVASLFFLAGAFGLIVHAIQTKGQVKINRQTLRFGVVLGVVNYGSIYYLLKSLSSPGVEASVIFPVNNVGIVGLSTLLGLIFFRERISYVKMLGLVFAVLAVLILNLV</sequence>
<dbReference type="SUPFAM" id="SSF103481">
    <property type="entry name" value="Multidrug resistance efflux transporter EmrE"/>
    <property type="match status" value="2"/>
</dbReference>
<dbReference type="GO" id="GO:0016020">
    <property type="term" value="C:membrane"/>
    <property type="evidence" value="ECO:0007669"/>
    <property type="project" value="UniProtKB-SubCell"/>
</dbReference>
<proteinExistence type="inferred from homology"/>
<evidence type="ECO:0000259" key="7">
    <source>
        <dbReference type="Pfam" id="PF00892"/>
    </source>
</evidence>
<evidence type="ECO:0000256" key="6">
    <source>
        <dbReference type="SAM" id="Phobius"/>
    </source>
</evidence>
<organism evidence="8 9">
    <name type="scientific">Luteibaculum oceani</name>
    <dbReference type="NCBI Taxonomy" id="1294296"/>
    <lineage>
        <taxon>Bacteria</taxon>
        <taxon>Pseudomonadati</taxon>
        <taxon>Bacteroidota</taxon>
        <taxon>Flavobacteriia</taxon>
        <taxon>Flavobacteriales</taxon>
        <taxon>Luteibaculaceae</taxon>
        <taxon>Luteibaculum</taxon>
    </lineage>
</organism>
<evidence type="ECO:0000256" key="2">
    <source>
        <dbReference type="ARBA" id="ARBA00007362"/>
    </source>
</evidence>
<keyword evidence="5 6" id="KW-0472">Membrane</keyword>
<evidence type="ECO:0000256" key="3">
    <source>
        <dbReference type="ARBA" id="ARBA00022692"/>
    </source>
</evidence>
<dbReference type="InterPro" id="IPR050638">
    <property type="entry name" value="AA-Vitamin_Transporters"/>
</dbReference>
<feature type="transmembrane region" description="Helical" evidence="6">
    <location>
        <begin position="112"/>
        <end position="131"/>
    </location>
</feature>
<keyword evidence="4 6" id="KW-1133">Transmembrane helix</keyword>
<evidence type="ECO:0000256" key="4">
    <source>
        <dbReference type="ARBA" id="ARBA00022989"/>
    </source>
</evidence>
<dbReference type="AlphaFoldDB" id="A0A5C6UU73"/>
<dbReference type="Pfam" id="PF00892">
    <property type="entry name" value="EamA"/>
    <property type="match status" value="1"/>
</dbReference>
<feature type="transmembrane region" description="Helical" evidence="6">
    <location>
        <begin position="83"/>
        <end position="106"/>
    </location>
</feature>
<comment type="subcellular location">
    <subcellularLocation>
        <location evidence="1">Membrane</location>
        <topology evidence="1">Multi-pass membrane protein</topology>
    </subcellularLocation>
</comment>
<feature type="transmembrane region" description="Helical" evidence="6">
    <location>
        <begin position="266"/>
        <end position="284"/>
    </location>
</feature>
<evidence type="ECO:0000256" key="5">
    <source>
        <dbReference type="ARBA" id="ARBA00023136"/>
    </source>
</evidence>
<dbReference type="PANTHER" id="PTHR32322">
    <property type="entry name" value="INNER MEMBRANE TRANSPORTER"/>
    <property type="match status" value="1"/>
</dbReference>
<dbReference type="OrthoDB" id="1524053at2"/>
<reference evidence="8 9" key="1">
    <citation type="submission" date="2019-08" db="EMBL/GenBank/DDBJ databases">
        <title>Genome of Luteibaculum oceani JCM 18817.</title>
        <authorList>
            <person name="Bowman J.P."/>
        </authorList>
    </citation>
    <scope>NUCLEOTIDE SEQUENCE [LARGE SCALE GENOMIC DNA]</scope>
    <source>
        <strain evidence="8 9">JCM 18817</strain>
    </source>
</reference>
<gene>
    <name evidence="8" type="ORF">FRX97_10435</name>
</gene>
<keyword evidence="9" id="KW-1185">Reference proteome</keyword>
<feature type="transmembrane region" description="Helical" evidence="6">
    <location>
        <begin position="208"/>
        <end position="227"/>
    </location>
</feature>
<dbReference type="InterPro" id="IPR037185">
    <property type="entry name" value="EmrE-like"/>
</dbReference>
<comment type="caution">
    <text evidence="8">The sequence shown here is derived from an EMBL/GenBank/DDBJ whole genome shotgun (WGS) entry which is preliminary data.</text>
</comment>
<dbReference type="Proteomes" id="UP000321168">
    <property type="component" value="Unassembled WGS sequence"/>
</dbReference>
<name>A0A5C6UU73_9FLAO</name>
<feature type="transmembrane region" description="Helical" evidence="6">
    <location>
        <begin position="28"/>
        <end position="46"/>
    </location>
</feature>
<dbReference type="RefSeq" id="WP_147015162.1">
    <property type="nucleotide sequence ID" value="NZ_VORB01000010.1"/>
</dbReference>
<dbReference type="InterPro" id="IPR000620">
    <property type="entry name" value="EamA_dom"/>
</dbReference>
<feature type="domain" description="EamA" evidence="7">
    <location>
        <begin position="2"/>
        <end position="130"/>
    </location>
</feature>
<dbReference type="EMBL" id="VORB01000010">
    <property type="protein sequence ID" value="TXC76160.1"/>
    <property type="molecule type" value="Genomic_DNA"/>
</dbReference>
<feature type="transmembrane region" description="Helical" evidence="6">
    <location>
        <begin position="177"/>
        <end position="196"/>
    </location>
</feature>
<protein>
    <submittedName>
        <fullName evidence="8">EamA family transporter</fullName>
    </submittedName>
</protein>
<keyword evidence="3 6" id="KW-0812">Transmembrane</keyword>
<dbReference type="PANTHER" id="PTHR32322:SF2">
    <property type="entry name" value="EAMA DOMAIN-CONTAINING PROTEIN"/>
    <property type="match status" value="1"/>
</dbReference>
<evidence type="ECO:0000313" key="8">
    <source>
        <dbReference type="EMBL" id="TXC76160.1"/>
    </source>
</evidence>
<evidence type="ECO:0000313" key="9">
    <source>
        <dbReference type="Proteomes" id="UP000321168"/>
    </source>
</evidence>
<accession>A0A5C6UU73</accession>
<feature type="transmembrane region" description="Helical" evidence="6">
    <location>
        <begin position="58"/>
        <end position="76"/>
    </location>
</feature>
<comment type="similarity">
    <text evidence="2">Belongs to the EamA transporter family.</text>
</comment>
<feature type="transmembrane region" description="Helical" evidence="6">
    <location>
        <begin position="143"/>
        <end position="165"/>
    </location>
</feature>
<dbReference type="Gene3D" id="1.10.3730.20">
    <property type="match status" value="2"/>
</dbReference>
<feature type="transmembrane region" description="Helical" evidence="6">
    <location>
        <begin position="6"/>
        <end position="21"/>
    </location>
</feature>
<feature type="transmembrane region" description="Helical" evidence="6">
    <location>
        <begin position="239"/>
        <end position="259"/>
    </location>
</feature>